<protein>
    <submittedName>
        <fullName evidence="2">Uncharacterized protein</fullName>
    </submittedName>
</protein>
<gene>
    <name evidence="2" type="ORF">FSUBG_9832</name>
</gene>
<feature type="compositionally biased region" description="Basic and acidic residues" evidence="1">
    <location>
        <begin position="28"/>
        <end position="46"/>
    </location>
</feature>
<dbReference type="EMBL" id="JAAOAV010000158">
    <property type="protein sequence ID" value="KAF5593405.1"/>
    <property type="molecule type" value="Genomic_DNA"/>
</dbReference>
<dbReference type="GeneID" id="59323106"/>
<comment type="caution">
    <text evidence="2">The sequence shown here is derived from an EMBL/GenBank/DDBJ whole genome shotgun (WGS) entry which is preliminary data.</text>
</comment>
<name>A0A8H5UQ85_GIBSU</name>
<evidence type="ECO:0000256" key="1">
    <source>
        <dbReference type="SAM" id="MobiDB-lite"/>
    </source>
</evidence>
<evidence type="ECO:0000313" key="2">
    <source>
        <dbReference type="EMBL" id="KAF5593405.1"/>
    </source>
</evidence>
<dbReference type="RefSeq" id="XP_036534674.1">
    <property type="nucleotide sequence ID" value="XM_036688388.1"/>
</dbReference>
<feature type="region of interest" description="Disordered" evidence="1">
    <location>
        <begin position="1"/>
        <end position="46"/>
    </location>
</feature>
<dbReference type="PANTHER" id="PTHR37540">
    <property type="entry name" value="TRANSCRIPTION FACTOR (ACR-2), PUTATIVE-RELATED-RELATED"/>
    <property type="match status" value="1"/>
</dbReference>
<accession>A0A8H5UQ85</accession>
<reference evidence="2 3" key="1">
    <citation type="submission" date="2020-05" db="EMBL/GenBank/DDBJ databases">
        <title>Identification and distribution of gene clusters putatively required for synthesis of sphingolipid metabolism inhibitors in phylogenetically diverse species of the filamentous fungus Fusarium.</title>
        <authorList>
            <person name="Kim H.-S."/>
            <person name="Busman M."/>
            <person name="Brown D.W."/>
            <person name="Divon H."/>
            <person name="Uhlig S."/>
            <person name="Proctor R.H."/>
        </authorList>
    </citation>
    <scope>NUCLEOTIDE SEQUENCE [LARGE SCALE GENOMIC DNA]</scope>
    <source>
        <strain evidence="2 3">NRRL 66333</strain>
    </source>
</reference>
<dbReference type="OrthoDB" id="4525710at2759"/>
<dbReference type="Proteomes" id="UP000547976">
    <property type="component" value="Unassembled WGS sequence"/>
</dbReference>
<keyword evidence="3" id="KW-1185">Reference proteome</keyword>
<evidence type="ECO:0000313" key="3">
    <source>
        <dbReference type="Proteomes" id="UP000547976"/>
    </source>
</evidence>
<organism evidence="2 3">
    <name type="scientific">Gibberella subglutinans</name>
    <name type="common">Fusarium subglutinans</name>
    <dbReference type="NCBI Taxonomy" id="42677"/>
    <lineage>
        <taxon>Eukaryota</taxon>
        <taxon>Fungi</taxon>
        <taxon>Dikarya</taxon>
        <taxon>Ascomycota</taxon>
        <taxon>Pezizomycotina</taxon>
        <taxon>Sordariomycetes</taxon>
        <taxon>Hypocreomycetidae</taxon>
        <taxon>Hypocreales</taxon>
        <taxon>Nectriaceae</taxon>
        <taxon>Fusarium</taxon>
        <taxon>Fusarium fujikuroi species complex</taxon>
    </lineage>
</organism>
<dbReference type="PANTHER" id="PTHR37540:SF5">
    <property type="entry name" value="TRANSCRIPTION FACTOR DOMAIN-CONTAINING PROTEIN"/>
    <property type="match status" value="1"/>
</dbReference>
<sequence length="522" mass="59760">MSEFSYLSQSDRERDCRHQRVTQATSRENTRENTSQRRDRTHDHDEIINLKTSDVQVKGAATVAVGIGNIASVQGIGMDNMCANSLSRVSPNLLDPFDTLCESPERLRLLLRHPLAKAAGEPLFRIDQQTHCVLLQGVGNKDGLVPLLSHKSLFHALSLLLALVANNYQPNYETMHHRSQVLQSLNRDLSYFGGDSTILHTITAILMLISYEYRVRDTYPGHPCAATHIHGLQTIISQHNTLISEYSMAHVPKVQRALVWQDILCSLATGAPRLLQFENRGIFTRLREDETYRSYFGLPQAYIPHTHGWPAEASLVFEDLNALCCIVDRTHRGTGASFCLVDKNKEDTSVNPMPLMEDLDDEGYPLCNSQANLQIRLVDLLSGTGRDGSQSEEDLIYRACLFAAYLCTYRLSEGIWGGYFAPEKCVTEILHCMTDFTRKMSPWKLAPDITFWLLHMAGGLTKSRLHKDRAVTLVERYRCFYSTGYDLDWELVEMRLKRFIWCERVMKHMMYRFWQEYQIGRR</sequence>
<proteinExistence type="predicted"/>
<dbReference type="AlphaFoldDB" id="A0A8H5UQ85"/>